<dbReference type="AlphaFoldDB" id="I0Z1V9"/>
<feature type="transmembrane region" description="Helical" evidence="4">
    <location>
        <begin position="422"/>
        <end position="440"/>
    </location>
</feature>
<dbReference type="InterPro" id="IPR045175">
    <property type="entry name" value="M28_fam"/>
</dbReference>
<dbReference type="GO" id="GO:0008235">
    <property type="term" value="F:metalloexopeptidase activity"/>
    <property type="evidence" value="ECO:0007669"/>
    <property type="project" value="InterPro"/>
</dbReference>
<comment type="similarity">
    <text evidence="2">Belongs to the peptidase M28 family.</text>
</comment>
<dbReference type="RefSeq" id="XP_005649172.1">
    <property type="nucleotide sequence ID" value="XM_005649115.1"/>
</dbReference>
<reference evidence="6 7" key="1">
    <citation type="journal article" date="2012" name="Genome Biol.">
        <title>The genome of the polar eukaryotic microalga coccomyxa subellipsoidea reveals traits of cold adaptation.</title>
        <authorList>
            <person name="Blanc G."/>
            <person name="Agarkova I."/>
            <person name="Grimwood J."/>
            <person name="Kuo A."/>
            <person name="Brueggeman A."/>
            <person name="Dunigan D."/>
            <person name="Gurnon J."/>
            <person name="Ladunga I."/>
            <person name="Lindquist E."/>
            <person name="Lucas S."/>
            <person name="Pangilinan J."/>
            <person name="Proschold T."/>
            <person name="Salamov A."/>
            <person name="Schmutz J."/>
            <person name="Weeks D."/>
            <person name="Yamada T."/>
            <person name="Claverie J.M."/>
            <person name="Grigoriev I."/>
            <person name="Van Etten J."/>
            <person name="Lomsadze A."/>
            <person name="Borodovsky M."/>
        </authorList>
    </citation>
    <scope>NUCLEOTIDE SEQUENCE [LARGE SCALE GENOMIC DNA]</scope>
    <source>
        <strain evidence="6 7">C-169</strain>
    </source>
</reference>
<comment type="subcellular location">
    <subcellularLocation>
        <location evidence="1">Endoplasmic reticulum</location>
    </subcellularLocation>
</comment>
<feature type="transmembrane region" description="Helical" evidence="4">
    <location>
        <begin position="353"/>
        <end position="373"/>
    </location>
</feature>
<feature type="transmembrane region" description="Helical" evidence="4">
    <location>
        <begin position="198"/>
        <end position="217"/>
    </location>
</feature>
<feature type="domain" description="Endoplasmic reticulum metallopeptidase 1-like C-terminal" evidence="5">
    <location>
        <begin position="553"/>
        <end position="638"/>
    </location>
</feature>
<keyword evidence="4" id="KW-0472">Membrane</keyword>
<proteinExistence type="inferred from homology"/>
<evidence type="ECO:0000259" key="5">
    <source>
        <dbReference type="Pfam" id="PF22248"/>
    </source>
</evidence>
<name>I0Z1V9_COCSC</name>
<dbReference type="EMBL" id="AGSI01000005">
    <property type="protein sequence ID" value="EIE24628.1"/>
    <property type="molecule type" value="Genomic_DNA"/>
</dbReference>
<dbReference type="STRING" id="574566.I0Z1V9"/>
<dbReference type="Pfam" id="PF22248">
    <property type="entry name" value="ERMP1_C"/>
    <property type="match status" value="1"/>
</dbReference>
<dbReference type="PANTHER" id="PTHR12147:SF22">
    <property type="entry name" value="ENDOPLASMIC RETICULUM METALLOPEPTIDASE 1"/>
    <property type="match status" value="1"/>
</dbReference>
<feature type="transmembrane region" description="Helical" evidence="4">
    <location>
        <begin position="393"/>
        <end position="415"/>
    </location>
</feature>
<feature type="transmembrane region" description="Helical" evidence="4">
    <location>
        <begin position="272"/>
        <end position="293"/>
    </location>
</feature>
<evidence type="ECO:0000256" key="4">
    <source>
        <dbReference type="SAM" id="Phobius"/>
    </source>
</evidence>
<gene>
    <name evidence="6" type="ORF">COCSUDRAFT_40975</name>
</gene>
<dbReference type="OrthoDB" id="76293at2759"/>
<evidence type="ECO:0000256" key="3">
    <source>
        <dbReference type="ARBA" id="ARBA00022824"/>
    </source>
</evidence>
<dbReference type="Proteomes" id="UP000007264">
    <property type="component" value="Unassembled WGS sequence"/>
</dbReference>
<keyword evidence="4" id="KW-1133">Transmembrane helix</keyword>
<dbReference type="GeneID" id="17042630"/>
<feature type="transmembrane region" description="Helical" evidence="4">
    <location>
        <begin position="300"/>
        <end position="317"/>
    </location>
</feature>
<dbReference type="GO" id="GO:0005783">
    <property type="term" value="C:endoplasmic reticulum"/>
    <property type="evidence" value="ECO:0007669"/>
    <property type="project" value="UniProtKB-SubCell"/>
</dbReference>
<evidence type="ECO:0000313" key="7">
    <source>
        <dbReference type="Proteomes" id="UP000007264"/>
    </source>
</evidence>
<dbReference type="InterPro" id="IPR053973">
    <property type="entry name" value="ERMP1-like_C"/>
</dbReference>
<keyword evidence="3" id="KW-0256">Endoplasmic reticulum</keyword>
<organism evidence="6 7">
    <name type="scientific">Coccomyxa subellipsoidea (strain C-169)</name>
    <name type="common">Green microalga</name>
    <dbReference type="NCBI Taxonomy" id="574566"/>
    <lineage>
        <taxon>Eukaryota</taxon>
        <taxon>Viridiplantae</taxon>
        <taxon>Chlorophyta</taxon>
        <taxon>core chlorophytes</taxon>
        <taxon>Trebouxiophyceae</taxon>
        <taxon>Trebouxiophyceae incertae sedis</taxon>
        <taxon>Coccomyxaceae</taxon>
        <taxon>Coccomyxa</taxon>
        <taxon>Coccomyxa subellipsoidea</taxon>
    </lineage>
</organism>
<dbReference type="PANTHER" id="PTHR12147">
    <property type="entry name" value="METALLOPEPTIDASE M28 FAMILY MEMBER"/>
    <property type="match status" value="1"/>
</dbReference>
<evidence type="ECO:0000256" key="1">
    <source>
        <dbReference type="ARBA" id="ARBA00004240"/>
    </source>
</evidence>
<accession>I0Z1V9</accession>
<evidence type="ECO:0000256" key="2">
    <source>
        <dbReference type="ARBA" id="ARBA00010918"/>
    </source>
</evidence>
<keyword evidence="7" id="KW-1185">Reference proteome</keyword>
<dbReference type="GO" id="GO:0006508">
    <property type="term" value="P:proteolysis"/>
    <property type="evidence" value="ECO:0007669"/>
    <property type="project" value="InterPro"/>
</dbReference>
<evidence type="ECO:0000313" key="6">
    <source>
        <dbReference type="EMBL" id="EIE24628.1"/>
    </source>
</evidence>
<feature type="transmembrane region" description="Helical" evidence="4">
    <location>
        <begin position="323"/>
        <end position="341"/>
    </location>
</feature>
<comment type="caution">
    <text evidence="6">The sequence shown here is derived from an EMBL/GenBank/DDBJ whole genome shotgun (WGS) entry which is preliminary data.</text>
</comment>
<dbReference type="KEGG" id="csl:COCSUDRAFT_40975"/>
<protein>
    <recommendedName>
        <fullName evidence="5">Endoplasmic reticulum metallopeptidase 1-like C-terminal domain-containing protein</fullName>
    </recommendedName>
</protein>
<feature type="transmembrane region" description="Helical" evidence="4">
    <location>
        <begin position="237"/>
        <end position="260"/>
    </location>
</feature>
<sequence length="645" mass="69581">MLSSVSSIEVLQFLCKIFFCIVQNNRTASPLPGTSPADQFSEGRALRLIKRLANDFPHRQVGAKHYSDASAFLLDEARSVQRLAAKRQDLSVQDFFEAGILPADTDFRMMSAKYFGELPGLDIAFLLDSGAYHMLADVPERIRPGTLQAMGENVAELIVDIGDNLKQGKDEVEGDEKLIFFDVLGLFMVTYPMRLARILHRTPLILALALPLLSLAVGPKLQRTVLQQYLEQSKMALVAFLSAALAVITPVLFSVAFVYVTGRPLAWVGHSAAAYALYMPLALAGALLPYGLAPNAQPKWVLLGFAVHMGVLAELLTTAGLGAGYALTAWALAAIFASLFVSGEDGGVQLPWLVLAAAPAILLVAPPALMLSLHIVQKASTSGAPFLQYGTDISVAVVLGLSLIGCVGFLGGLFAIQFRAKIWVPVLMLCVFSAIFGVVWTQRVQPYTAEAPKKVYMYHMHHVNGRRVASSTWDLAAIDSSPVSWALPSSLASLPVGEWNSGSQIVLYPVNKFMQGISLPAPAPEPGTPLPRVDLISLSFPSFGFYGALNLTGDMTAWSFTNKTWPIEGAKAERMVRFTGAKGSETWRFWVDIRTGGQLAIDVVAASIAKEASEAARLTASFPAWASVAASEAYHMHWASEPSEP</sequence>
<dbReference type="eggNOG" id="KOG2194">
    <property type="taxonomic scope" value="Eukaryota"/>
</dbReference>
<keyword evidence="4" id="KW-0812">Transmembrane</keyword>